<dbReference type="EMBL" id="VSSQ01000010">
    <property type="protein sequence ID" value="MPL59733.1"/>
    <property type="molecule type" value="Genomic_DNA"/>
</dbReference>
<gene>
    <name evidence="1" type="ORF">SDC9_05288</name>
</gene>
<organism evidence="1">
    <name type="scientific">bioreactor metagenome</name>
    <dbReference type="NCBI Taxonomy" id="1076179"/>
    <lineage>
        <taxon>unclassified sequences</taxon>
        <taxon>metagenomes</taxon>
        <taxon>ecological metagenomes</taxon>
    </lineage>
</organism>
<name>A0A644SYN0_9ZZZZ</name>
<reference evidence="1" key="1">
    <citation type="submission" date="2019-08" db="EMBL/GenBank/DDBJ databases">
        <authorList>
            <person name="Kucharzyk K."/>
            <person name="Murdoch R.W."/>
            <person name="Higgins S."/>
            <person name="Loffler F."/>
        </authorList>
    </citation>
    <scope>NUCLEOTIDE SEQUENCE</scope>
</reference>
<proteinExistence type="predicted"/>
<protein>
    <submittedName>
        <fullName evidence="1">Uncharacterized protein</fullName>
    </submittedName>
</protein>
<sequence>MKSLKKSTKFLSRCGFLFVFTALCTALLSAQPYVDAYSSATEQSMKSMLQGVAFEAAAKAIETGSSDLANLITTKAPGYKAPKSYLANVMSVNPDGSIGISTISQWKYSTSKSGKDLVILQLTWGQNALNLAEVGKRGSLFIPGVSVDGKSYRLQIHLKVIKVDVMKYTDEAFNAGLFNSYYSGAVAKKAQYTITCEVLAIEDVGNSVKLGMQMP</sequence>
<comment type="caution">
    <text evidence="1">The sequence shown here is derived from an EMBL/GenBank/DDBJ whole genome shotgun (WGS) entry which is preliminary data.</text>
</comment>
<evidence type="ECO:0000313" key="1">
    <source>
        <dbReference type="EMBL" id="MPL59733.1"/>
    </source>
</evidence>
<dbReference type="AlphaFoldDB" id="A0A644SYN0"/>
<accession>A0A644SYN0</accession>